<evidence type="ECO:0000313" key="3">
    <source>
        <dbReference type="EMBL" id="GMH64891.1"/>
    </source>
</evidence>
<organism evidence="3 4">
    <name type="scientific">Triparma retinervis</name>
    <dbReference type="NCBI Taxonomy" id="2557542"/>
    <lineage>
        <taxon>Eukaryota</taxon>
        <taxon>Sar</taxon>
        <taxon>Stramenopiles</taxon>
        <taxon>Ochrophyta</taxon>
        <taxon>Bolidophyceae</taxon>
        <taxon>Parmales</taxon>
        <taxon>Triparmaceae</taxon>
        <taxon>Triparma</taxon>
    </lineage>
</organism>
<dbReference type="InterPro" id="IPR000008">
    <property type="entry name" value="C2_dom"/>
</dbReference>
<dbReference type="OrthoDB" id="205935at2759"/>
<keyword evidence="4" id="KW-1185">Reference proteome</keyword>
<dbReference type="Proteomes" id="UP001165082">
    <property type="component" value="Unassembled WGS sequence"/>
</dbReference>
<name>A0A9W7A6A4_9STRA</name>
<feature type="region of interest" description="Disordered" evidence="1">
    <location>
        <begin position="347"/>
        <end position="370"/>
    </location>
</feature>
<dbReference type="CDD" id="cd00030">
    <property type="entry name" value="C2"/>
    <property type="match status" value="1"/>
</dbReference>
<evidence type="ECO:0000256" key="1">
    <source>
        <dbReference type="SAM" id="MobiDB-lite"/>
    </source>
</evidence>
<accession>A0A9W7A6A4</accession>
<comment type="caution">
    <text evidence="3">The sequence shown here is derived from an EMBL/GenBank/DDBJ whole genome shotgun (WGS) entry which is preliminary data.</text>
</comment>
<gene>
    <name evidence="3" type="ORF">TrRE_jg6657</name>
</gene>
<dbReference type="Gene3D" id="2.60.40.150">
    <property type="entry name" value="C2 domain"/>
    <property type="match status" value="1"/>
</dbReference>
<dbReference type="PROSITE" id="PS50004">
    <property type="entry name" value="C2"/>
    <property type="match status" value="1"/>
</dbReference>
<dbReference type="InterPro" id="IPR035892">
    <property type="entry name" value="C2_domain_sf"/>
</dbReference>
<evidence type="ECO:0000313" key="4">
    <source>
        <dbReference type="Proteomes" id="UP001165082"/>
    </source>
</evidence>
<feature type="non-terminal residue" evidence="3">
    <location>
        <position position="419"/>
    </location>
</feature>
<feature type="compositionally biased region" description="Basic and acidic residues" evidence="1">
    <location>
        <begin position="360"/>
        <end position="370"/>
    </location>
</feature>
<dbReference type="EMBL" id="BRXZ01002557">
    <property type="protein sequence ID" value="GMH64891.1"/>
    <property type="molecule type" value="Genomic_DNA"/>
</dbReference>
<dbReference type="SMART" id="SM00239">
    <property type="entry name" value="C2"/>
    <property type="match status" value="1"/>
</dbReference>
<protein>
    <recommendedName>
        <fullName evidence="2">C2 domain-containing protein</fullName>
    </recommendedName>
</protein>
<feature type="domain" description="C2" evidence="2">
    <location>
        <begin position="153"/>
        <end position="268"/>
    </location>
</feature>
<reference evidence="3" key="1">
    <citation type="submission" date="2022-07" db="EMBL/GenBank/DDBJ databases">
        <title>Genome analysis of Parmales, a sister group of diatoms, reveals the evolutionary specialization of diatoms from phago-mixotrophs to photoautotrophs.</title>
        <authorList>
            <person name="Ban H."/>
            <person name="Sato S."/>
            <person name="Yoshikawa S."/>
            <person name="Kazumasa Y."/>
            <person name="Nakamura Y."/>
            <person name="Ichinomiya M."/>
            <person name="Saitoh K."/>
            <person name="Sato N."/>
            <person name="Blanc-Mathieu R."/>
            <person name="Endo H."/>
            <person name="Kuwata A."/>
            <person name="Ogata H."/>
        </authorList>
    </citation>
    <scope>NUCLEOTIDE SEQUENCE</scope>
</reference>
<dbReference type="SUPFAM" id="SSF49562">
    <property type="entry name" value="C2 domain (Calcium/lipid-binding domain, CaLB)"/>
    <property type="match status" value="1"/>
</dbReference>
<evidence type="ECO:0000259" key="2">
    <source>
        <dbReference type="PROSITE" id="PS50004"/>
    </source>
</evidence>
<dbReference type="AlphaFoldDB" id="A0A9W7A6A4"/>
<sequence>MKELLNNQADTAVADTVYSPSVQESVGRNRADSLFDSVFRSQNFQSSIASSDLDSALSYDGDGSYSDGSYSDLLALTRRLYIGCQFGPRTRSGRTFLDVSRGREIIAWLLADPLSGLPTEAAAVGRMQDAMYFGLLRRVSARDNLLNLGGSKNVFKNDFSIYKVVHSRTGASRLVCTVEGVELTRRKRGDYYVRLSCGGSRVSTKVVMRSSSPVFDEVFDFSPHDVSCSQLVVSLMQYNGYTSDGFIGEGRVALSEVEEGKGGAHQVEVRRESHRREGGVEAKVHVKIQISSPFTPTAQGCCQRGNLKVFVYSTSDVSDGHLAAVDMKIGTMFGIGWWNRVTAGGSFGHSSTSLRKKQKRAVDGDTGEVRHNGTSFNEMVTVKDATFNLWSGAVRVIVRQKAGHADLNERAVAAITIPA</sequence>
<dbReference type="Pfam" id="PF00168">
    <property type="entry name" value="C2"/>
    <property type="match status" value="1"/>
</dbReference>
<proteinExistence type="predicted"/>